<organism evidence="1 2">
    <name type="scientific">Platanthera guangdongensis</name>
    <dbReference type="NCBI Taxonomy" id="2320717"/>
    <lineage>
        <taxon>Eukaryota</taxon>
        <taxon>Viridiplantae</taxon>
        <taxon>Streptophyta</taxon>
        <taxon>Embryophyta</taxon>
        <taxon>Tracheophyta</taxon>
        <taxon>Spermatophyta</taxon>
        <taxon>Magnoliopsida</taxon>
        <taxon>Liliopsida</taxon>
        <taxon>Asparagales</taxon>
        <taxon>Orchidaceae</taxon>
        <taxon>Orchidoideae</taxon>
        <taxon>Orchideae</taxon>
        <taxon>Orchidinae</taxon>
        <taxon>Platanthera</taxon>
    </lineage>
</organism>
<evidence type="ECO:0000313" key="2">
    <source>
        <dbReference type="Proteomes" id="UP001412067"/>
    </source>
</evidence>
<gene>
    <name evidence="1" type="ORF">KSP40_PGU008770</name>
</gene>
<dbReference type="Proteomes" id="UP001412067">
    <property type="component" value="Unassembled WGS sequence"/>
</dbReference>
<proteinExistence type="predicted"/>
<dbReference type="EMBL" id="JBBWWR010000005">
    <property type="protein sequence ID" value="KAK8967045.1"/>
    <property type="molecule type" value="Genomic_DNA"/>
</dbReference>
<protein>
    <submittedName>
        <fullName evidence="1">Uncharacterized protein</fullName>
    </submittedName>
</protein>
<keyword evidence="2" id="KW-1185">Reference proteome</keyword>
<accession>A0ABR2MSA5</accession>
<evidence type="ECO:0000313" key="1">
    <source>
        <dbReference type="EMBL" id="KAK8967045.1"/>
    </source>
</evidence>
<reference evidence="1 2" key="1">
    <citation type="journal article" date="2022" name="Nat. Plants">
        <title>Genomes of leafy and leafless Platanthera orchids illuminate the evolution of mycoheterotrophy.</title>
        <authorList>
            <person name="Li M.H."/>
            <person name="Liu K.W."/>
            <person name="Li Z."/>
            <person name="Lu H.C."/>
            <person name="Ye Q.L."/>
            <person name="Zhang D."/>
            <person name="Wang J.Y."/>
            <person name="Li Y.F."/>
            <person name="Zhong Z.M."/>
            <person name="Liu X."/>
            <person name="Yu X."/>
            <person name="Liu D.K."/>
            <person name="Tu X.D."/>
            <person name="Liu B."/>
            <person name="Hao Y."/>
            <person name="Liao X.Y."/>
            <person name="Jiang Y.T."/>
            <person name="Sun W.H."/>
            <person name="Chen J."/>
            <person name="Chen Y.Q."/>
            <person name="Ai Y."/>
            <person name="Zhai J.W."/>
            <person name="Wu S.S."/>
            <person name="Zhou Z."/>
            <person name="Hsiao Y.Y."/>
            <person name="Wu W.L."/>
            <person name="Chen Y.Y."/>
            <person name="Lin Y.F."/>
            <person name="Hsu J.L."/>
            <person name="Li C.Y."/>
            <person name="Wang Z.W."/>
            <person name="Zhao X."/>
            <person name="Zhong W.Y."/>
            <person name="Ma X.K."/>
            <person name="Ma L."/>
            <person name="Huang J."/>
            <person name="Chen G.Z."/>
            <person name="Huang M.Z."/>
            <person name="Huang L."/>
            <person name="Peng D.H."/>
            <person name="Luo Y.B."/>
            <person name="Zou S.Q."/>
            <person name="Chen S.P."/>
            <person name="Lan S."/>
            <person name="Tsai W.C."/>
            <person name="Van de Peer Y."/>
            <person name="Liu Z.J."/>
        </authorList>
    </citation>
    <scope>NUCLEOTIDE SEQUENCE [LARGE SCALE GENOMIC DNA]</scope>
    <source>
        <strain evidence="1">Lor288</strain>
    </source>
</reference>
<name>A0ABR2MSA5_9ASPA</name>
<sequence length="322" mass="35321">MEFAESGRFGVADSFWSSPVSGLVLCLRSECWIMDGRLLWRSPSSQVLWFARRQPDIADWGGLSSGRWCLLGRVRSEFRLLVWWTQYGVRRVRQVWCCELFLELVGVRLGSVLAVCMLDHGVGTVAQTGCLEVVRTDGAACMVADELFSGRGLDISWRGSSVPIAWFHVTPGSAVVSFRPSPVLSKPENLAKNCLWKRCPNCKFFVERTTGCIFIKCSYFIVSVFFILESTTEQDHRGCVIDVFPAQIGKQAKATPPTAVSPRLVGHGVRGFFGLPLWCSGSGPEGTHLISHPTASPSNLLPGADSAINGLFNSSSTCNHSP</sequence>
<comment type="caution">
    <text evidence="1">The sequence shown here is derived from an EMBL/GenBank/DDBJ whole genome shotgun (WGS) entry which is preliminary data.</text>
</comment>